<keyword evidence="1" id="KW-0732">Signal</keyword>
<keyword evidence="3" id="KW-1185">Reference proteome</keyword>
<comment type="caution">
    <text evidence="2">The sequence shown here is derived from an EMBL/GenBank/DDBJ whole genome shotgun (WGS) entry which is preliminary data.</text>
</comment>
<organism evidence="2 3">
    <name type="scientific">Mycolicibacter algericus DSM 45454</name>
    <dbReference type="NCBI Taxonomy" id="723879"/>
    <lineage>
        <taxon>Bacteria</taxon>
        <taxon>Bacillati</taxon>
        <taxon>Actinomycetota</taxon>
        <taxon>Actinomycetes</taxon>
        <taxon>Mycobacteriales</taxon>
        <taxon>Mycobacteriaceae</taxon>
        <taxon>Mycolicibacter</taxon>
    </lineage>
</organism>
<evidence type="ECO:0000313" key="2">
    <source>
        <dbReference type="EMBL" id="OQZ96536.1"/>
    </source>
</evidence>
<feature type="chain" id="PRO_5047308870" evidence="1">
    <location>
        <begin position="23"/>
        <end position="80"/>
    </location>
</feature>
<proteinExistence type="predicted"/>
<feature type="signal peptide" evidence="1">
    <location>
        <begin position="1"/>
        <end position="22"/>
    </location>
</feature>
<evidence type="ECO:0000313" key="3">
    <source>
        <dbReference type="Proteomes" id="UP000192693"/>
    </source>
</evidence>
<dbReference type="EMBL" id="MVHC01000010">
    <property type="protein sequence ID" value="OQZ96536.1"/>
    <property type="molecule type" value="Genomic_DNA"/>
</dbReference>
<dbReference type="Proteomes" id="UP000192693">
    <property type="component" value="Unassembled WGS sequence"/>
</dbReference>
<reference evidence="2 3" key="1">
    <citation type="submission" date="2016-12" db="EMBL/GenBank/DDBJ databases">
        <title>The new phylogeny of genus Mycobacterium.</title>
        <authorList>
            <person name="Tortoli E."/>
            <person name="Trovato A."/>
            <person name="Cirillo D.M."/>
        </authorList>
    </citation>
    <scope>NUCLEOTIDE SEQUENCE [LARGE SCALE GENOMIC DNA]</scope>
    <source>
        <strain evidence="2 3">DSM 45454</strain>
    </source>
</reference>
<protein>
    <submittedName>
        <fullName evidence="2">Uncharacterized protein</fullName>
    </submittedName>
</protein>
<gene>
    <name evidence="2" type="ORF">BST10_12220</name>
</gene>
<sequence>MIGSILAGLTALGLGISPVATAEPKPDLCFDPRLCGDLSTVYYCPDTGQVVGAFAPCPSLRTGPYRPGGLQPGGTVTPLG</sequence>
<accession>A0ABX3RQV1</accession>
<name>A0ABX3RQV1_MYCAL</name>
<evidence type="ECO:0000256" key="1">
    <source>
        <dbReference type="SAM" id="SignalP"/>
    </source>
</evidence>